<dbReference type="SUPFAM" id="SSF58104">
    <property type="entry name" value="Methyl-accepting chemotaxis protein (MCP) signaling domain"/>
    <property type="match status" value="1"/>
</dbReference>
<reference evidence="7 8" key="1">
    <citation type="submission" date="2014-02" db="EMBL/GenBank/DDBJ databases">
        <title>Vibrio fortis Dalian14 Genome Sequencing.</title>
        <authorList>
            <person name="Wang Y."/>
            <person name="Song L."/>
            <person name="Liu G."/>
            <person name="Ding J."/>
        </authorList>
    </citation>
    <scope>NUCLEOTIDE SEQUENCE [LARGE SCALE GENOMIC DNA]</scope>
    <source>
        <strain evidence="7 8">Dalian14</strain>
    </source>
</reference>
<comment type="subcellular location">
    <subcellularLocation>
        <location evidence="1">Membrane</location>
    </subcellularLocation>
</comment>
<dbReference type="CDD" id="cd00130">
    <property type="entry name" value="PAS"/>
    <property type="match status" value="1"/>
</dbReference>
<protein>
    <submittedName>
        <fullName evidence="7">Chemotaxis protein</fullName>
    </submittedName>
</protein>
<dbReference type="PROSITE" id="PS50112">
    <property type="entry name" value="PAS"/>
    <property type="match status" value="1"/>
</dbReference>
<gene>
    <name evidence="7" type="ORF">VFDL14_21145</name>
</gene>
<dbReference type="EMBL" id="JFFR01000027">
    <property type="protein sequence ID" value="KDN27397.1"/>
    <property type="molecule type" value="Genomic_DNA"/>
</dbReference>
<comment type="caution">
    <text evidence="7">The sequence shown here is derived from an EMBL/GenBank/DDBJ whole genome shotgun (WGS) entry which is preliminary data.</text>
</comment>
<sequence length="520" mass="57550">MTASLSSQRRETLLNDTDQLVSTTDLKGVITYSNEAFCRIAEYEQDELLGQNHNIVRHDEMPKAAFADMWVNLKQGKAWRGIVKNKTKSGGYYWVDAYVTPIYDNGAISGYQSVRVKPKAQWVQIADKAYQGLLKAEKNGRQWSLQISDSVRYAILLGSLSAPVLSNMMDLGQAAQWLCSLLPVSALALLFRQELIDTPRELKKLQSKFDSVSRLVYSGNSQFSVADFHLKLASARIRTVLGRMTDSAKPIQDLADNLSATSYQVTEALDQQTKDILEVREATAEVEVTANEVSSTTQEAHQIVDITFKTCASAKESIDQTHSNLDNLNVQAEKATQTTYQLSDQAQNVSKMMEEIGGIAEQTNLLALNAAIEAARAGEQGRGFAVVADEVRALSGRTSKATVQIKESIETMLHTIEGWQRDILDNQAQTAKCGESAQVSSERLSEVETLMGQMNQLMQSVESAANQQRQLTSDVNLHIQSIASTAEQNQAATHSVKENSDDLKNQVGEFHMLAQRFEEK</sequence>
<dbReference type="GO" id="GO:0016020">
    <property type="term" value="C:membrane"/>
    <property type="evidence" value="ECO:0007669"/>
    <property type="project" value="UniProtKB-SubCell"/>
</dbReference>
<dbReference type="PANTHER" id="PTHR32089">
    <property type="entry name" value="METHYL-ACCEPTING CHEMOTAXIS PROTEIN MCPB"/>
    <property type="match status" value="1"/>
</dbReference>
<evidence type="ECO:0000259" key="5">
    <source>
        <dbReference type="PROSITE" id="PS50111"/>
    </source>
</evidence>
<dbReference type="RefSeq" id="WP_032552755.1">
    <property type="nucleotide sequence ID" value="NZ_JATABQ010000239.1"/>
</dbReference>
<evidence type="ECO:0000313" key="8">
    <source>
        <dbReference type="Proteomes" id="UP000027219"/>
    </source>
</evidence>
<dbReference type="InterPro" id="IPR035965">
    <property type="entry name" value="PAS-like_dom_sf"/>
</dbReference>
<dbReference type="AlphaFoldDB" id="A0A066UNC8"/>
<accession>A0A066UNC8</accession>
<dbReference type="OrthoDB" id="5675566at2"/>
<dbReference type="PANTHER" id="PTHR32089:SF52">
    <property type="entry name" value="CHEMOTAXIS SIGNAL TRANSDUCTION SYSTEM METHYL ACCEPTING SENSORY TRANSDUCER WITH PAS SENSORY DOMAIN"/>
    <property type="match status" value="1"/>
</dbReference>
<dbReference type="Gene3D" id="1.10.287.950">
    <property type="entry name" value="Methyl-accepting chemotaxis protein"/>
    <property type="match status" value="1"/>
</dbReference>
<name>A0A066UNC8_9VIBR</name>
<keyword evidence="2 3" id="KW-0807">Transducer</keyword>
<evidence type="ECO:0000256" key="3">
    <source>
        <dbReference type="PROSITE-ProRule" id="PRU00284"/>
    </source>
</evidence>
<keyword evidence="4" id="KW-0175">Coiled coil</keyword>
<dbReference type="InterPro" id="IPR004089">
    <property type="entry name" value="MCPsignal_dom"/>
</dbReference>
<dbReference type="STRING" id="212667.VFDL14_21145"/>
<evidence type="ECO:0000313" key="7">
    <source>
        <dbReference type="EMBL" id="KDN27397.1"/>
    </source>
</evidence>
<evidence type="ECO:0000259" key="6">
    <source>
        <dbReference type="PROSITE" id="PS50112"/>
    </source>
</evidence>
<dbReference type="GO" id="GO:0006935">
    <property type="term" value="P:chemotaxis"/>
    <property type="evidence" value="ECO:0007669"/>
    <property type="project" value="UniProtKB-ARBA"/>
</dbReference>
<proteinExistence type="predicted"/>
<feature type="domain" description="PAS" evidence="6">
    <location>
        <begin position="6"/>
        <end position="52"/>
    </location>
</feature>
<feature type="domain" description="Methyl-accepting transducer" evidence="5">
    <location>
        <begin position="247"/>
        <end position="483"/>
    </location>
</feature>
<dbReference type="Pfam" id="PF00015">
    <property type="entry name" value="MCPsignal"/>
    <property type="match status" value="1"/>
</dbReference>
<keyword evidence="8" id="KW-1185">Reference proteome</keyword>
<dbReference type="InterPro" id="IPR000014">
    <property type="entry name" value="PAS"/>
</dbReference>
<dbReference type="NCBIfam" id="TIGR00229">
    <property type="entry name" value="sensory_box"/>
    <property type="match status" value="1"/>
</dbReference>
<dbReference type="SUPFAM" id="SSF55785">
    <property type="entry name" value="PYP-like sensor domain (PAS domain)"/>
    <property type="match status" value="1"/>
</dbReference>
<evidence type="ECO:0000256" key="1">
    <source>
        <dbReference type="ARBA" id="ARBA00004370"/>
    </source>
</evidence>
<dbReference type="Gene3D" id="3.30.450.20">
    <property type="entry name" value="PAS domain"/>
    <property type="match status" value="1"/>
</dbReference>
<evidence type="ECO:0000256" key="2">
    <source>
        <dbReference type="ARBA" id="ARBA00023224"/>
    </source>
</evidence>
<dbReference type="Pfam" id="PF08447">
    <property type="entry name" value="PAS_3"/>
    <property type="match status" value="1"/>
</dbReference>
<dbReference type="Proteomes" id="UP000027219">
    <property type="component" value="Unassembled WGS sequence"/>
</dbReference>
<dbReference type="SMART" id="SM00091">
    <property type="entry name" value="PAS"/>
    <property type="match status" value="1"/>
</dbReference>
<organism evidence="7 8">
    <name type="scientific">Vibrio fortis</name>
    <dbReference type="NCBI Taxonomy" id="212667"/>
    <lineage>
        <taxon>Bacteria</taxon>
        <taxon>Pseudomonadati</taxon>
        <taxon>Pseudomonadota</taxon>
        <taxon>Gammaproteobacteria</taxon>
        <taxon>Vibrionales</taxon>
        <taxon>Vibrionaceae</taxon>
        <taxon>Vibrio</taxon>
    </lineage>
</organism>
<dbReference type="SMART" id="SM00283">
    <property type="entry name" value="MA"/>
    <property type="match status" value="1"/>
</dbReference>
<dbReference type="InterPro" id="IPR013655">
    <property type="entry name" value="PAS_fold_3"/>
</dbReference>
<feature type="coiled-coil region" evidence="4">
    <location>
        <begin position="447"/>
        <end position="474"/>
    </location>
</feature>
<dbReference type="GO" id="GO:0007165">
    <property type="term" value="P:signal transduction"/>
    <property type="evidence" value="ECO:0007669"/>
    <property type="project" value="UniProtKB-KW"/>
</dbReference>
<dbReference type="PROSITE" id="PS50111">
    <property type="entry name" value="CHEMOTAXIS_TRANSDUC_2"/>
    <property type="match status" value="1"/>
</dbReference>
<evidence type="ECO:0000256" key="4">
    <source>
        <dbReference type="SAM" id="Coils"/>
    </source>
</evidence>